<dbReference type="SUPFAM" id="SSF47565">
    <property type="entry name" value="Insect pheromone/odorant-binding proteins"/>
    <property type="match status" value="1"/>
</dbReference>
<keyword evidence="5" id="KW-0732">Signal</keyword>
<evidence type="ECO:0000256" key="4">
    <source>
        <dbReference type="SAM" id="MobiDB-lite"/>
    </source>
</evidence>
<dbReference type="InterPro" id="IPR036728">
    <property type="entry name" value="PBP_GOBP_sf"/>
</dbReference>
<dbReference type="PANTHER" id="PTHR21066:SF3">
    <property type="entry name" value="IP02236P"/>
    <property type="match status" value="1"/>
</dbReference>
<dbReference type="GO" id="GO:0005576">
    <property type="term" value="C:extracellular region"/>
    <property type="evidence" value="ECO:0007669"/>
    <property type="project" value="UniProtKB-SubCell"/>
</dbReference>
<protein>
    <submittedName>
        <fullName evidence="6">Odorant-binding protein 19</fullName>
    </submittedName>
</protein>
<organism evidence="6">
    <name type="scientific">Tropidothorax elegans</name>
    <dbReference type="NCBI Taxonomy" id="2233830"/>
    <lineage>
        <taxon>Eukaryota</taxon>
        <taxon>Metazoa</taxon>
        <taxon>Ecdysozoa</taxon>
        <taxon>Arthropoda</taxon>
        <taxon>Hexapoda</taxon>
        <taxon>Insecta</taxon>
        <taxon>Pterygota</taxon>
        <taxon>Neoptera</taxon>
        <taxon>Paraneoptera</taxon>
        <taxon>Hemiptera</taxon>
        <taxon>Heteroptera</taxon>
        <taxon>Panheteroptera</taxon>
        <taxon>Pentatomomorpha</taxon>
        <taxon>Lygaeoidea</taxon>
        <taxon>Lygaeidae</taxon>
        <taxon>Lygaeinae</taxon>
        <taxon>Tropidothorax</taxon>
    </lineage>
</organism>
<dbReference type="AlphaFoldDB" id="A0A2Z5EMK1"/>
<evidence type="ECO:0000313" key="6">
    <source>
        <dbReference type="EMBL" id="AXB87334.1"/>
    </source>
</evidence>
<proteinExistence type="evidence at transcript level"/>
<dbReference type="InterPro" id="IPR052295">
    <property type="entry name" value="Odorant-binding_protein"/>
</dbReference>
<feature type="region of interest" description="Disordered" evidence="4">
    <location>
        <begin position="70"/>
        <end position="93"/>
    </location>
</feature>
<dbReference type="EMBL" id="MF593916">
    <property type="protein sequence ID" value="AXB87334.1"/>
    <property type="molecule type" value="mRNA"/>
</dbReference>
<keyword evidence="3" id="KW-0964">Secreted</keyword>
<dbReference type="Gene3D" id="1.10.238.270">
    <property type="match status" value="1"/>
</dbReference>
<reference evidence="6" key="1">
    <citation type="journal article" date="2015" name="PLoS ONE">
        <title>Molecular Characterization and Expression Profiling of Odorant-Binding Proteins in Apolygus lucorum.</title>
        <authorList>
            <person name="Yuan H.B."/>
            <person name="Ding Y.X."/>
            <person name="Gu S.H."/>
            <person name="Sun L."/>
            <person name="Zhu X.Q."/>
            <person name="Liu H.W."/>
            <person name="Dhiloo K.H."/>
            <person name="Zhang Y.J."/>
            <person name="Guo Y.Y."/>
        </authorList>
    </citation>
    <scope>NUCLEOTIDE SEQUENCE</scope>
    <source>
        <tissue evidence="6">Antenna</tissue>
    </source>
</reference>
<evidence type="ECO:0000256" key="2">
    <source>
        <dbReference type="ARBA" id="ARBA00008098"/>
    </source>
</evidence>
<dbReference type="PANTHER" id="PTHR21066">
    <property type="entry name" value="ODORANT-BINDING PROTEIN 59A-RELATED"/>
    <property type="match status" value="1"/>
</dbReference>
<evidence type="ECO:0000256" key="5">
    <source>
        <dbReference type="SAM" id="SignalP"/>
    </source>
</evidence>
<feature type="chain" id="PRO_5016343248" evidence="5">
    <location>
        <begin position="26"/>
        <end position="210"/>
    </location>
</feature>
<accession>A0A2Z5EMK1</accession>
<comment type="similarity">
    <text evidence="2">Belongs to the PBP/GOBP family.</text>
</comment>
<evidence type="ECO:0000256" key="3">
    <source>
        <dbReference type="ARBA" id="ARBA00022525"/>
    </source>
</evidence>
<dbReference type="GO" id="GO:0005549">
    <property type="term" value="F:odorant binding"/>
    <property type="evidence" value="ECO:0007669"/>
    <property type="project" value="InterPro"/>
</dbReference>
<reference evidence="6" key="2">
    <citation type="submission" date="2017-08" db="EMBL/GenBank/DDBJ databases">
        <authorList>
            <person name="de Groot N.N."/>
        </authorList>
    </citation>
    <scope>NUCLEOTIDE SEQUENCE</scope>
    <source>
        <tissue evidence="6">Antenna</tissue>
    </source>
</reference>
<evidence type="ECO:0000256" key="1">
    <source>
        <dbReference type="ARBA" id="ARBA00004613"/>
    </source>
</evidence>
<gene>
    <name evidence="6" type="primary">OBP19</name>
</gene>
<comment type="subcellular location">
    <subcellularLocation>
        <location evidence="1">Secreted</location>
    </subcellularLocation>
</comment>
<sequence>MRSVFVVMRTLIYTAAFLFICGAVAVPQGGEPEECRPRRPDMNSVREECCKLPEPSQTRKEAFKSCREKLGIHHPHGPPPDGNPPPRPTGPPPHECLEECVFTELGALTADLQLNKDTIPTKIVEHFLESPEWNPIAQEALRTCLDASPGEIGPDSTCRSGASNFHRCFMRAVYLSCPGSLKSESDSCKEERERLEKCPNLMPKPPKPRN</sequence>
<feature type="compositionally biased region" description="Pro residues" evidence="4">
    <location>
        <begin position="77"/>
        <end position="93"/>
    </location>
</feature>
<name>A0A2Z5EMK1_9HEMI</name>
<feature type="signal peptide" evidence="5">
    <location>
        <begin position="1"/>
        <end position="25"/>
    </location>
</feature>